<name>G2GXA2_9ENTR</name>
<reference evidence="3 4" key="1">
    <citation type="journal article" date="2012" name="Genome Res.">
        <title>Genomic basis of endosymbiont-conferred protection against an insect parasitoid.</title>
        <authorList>
            <person name="Hansen A.K."/>
            <person name="Vorburger C."/>
            <person name="Moran N.A."/>
        </authorList>
    </citation>
    <scope>NUCLEOTIDE SEQUENCE [LARGE SCALE GENOMIC DNA]</scope>
    <source>
        <strain evidence="4">R5.15</strain>
    </source>
</reference>
<dbReference type="InterPro" id="IPR035965">
    <property type="entry name" value="PAS-like_dom_sf"/>
</dbReference>
<dbReference type="SUPFAM" id="SSF46894">
    <property type="entry name" value="C-terminal effector domain of the bipartite response regulators"/>
    <property type="match status" value="1"/>
</dbReference>
<evidence type="ECO:0000313" key="4">
    <source>
        <dbReference type="Proteomes" id="UP000004116"/>
    </source>
</evidence>
<dbReference type="Gene3D" id="3.30.450.20">
    <property type="entry name" value="PAS domain"/>
    <property type="match status" value="1"/>
</dbReference>
<protein>
    <submittedName>
        <fullName evidence="3">Response regulator containing a CheY-like receiver domain and an HTH DNA-binding domain</fullName>
    </submittedName>
</protein>
<dbReference type="GO" id="GO:0006355">
    <property type="term" value="P:regulation of DNA-templated transcription"/>
    <property type="evidence" value="ECO:0007669"/>
    <property type="project" value="InterPro"/>
</dbReference>
<dbReference type="RefSeq" id="WP_006706047.1">
    <property type="nucleotide sequence ID" value="NZ_AGCA01000080.1"/>
</dbReference>
<feature type="domain" description="HTH luxR-type" evidence="2">
    <location>
        <begin position="149"/>
        <end position="208"/>
    </location>
</feature>
<feature type="non-terminal residue" evidence="3">
    <location>
        <position position="208"/>
    </location>
</feature>
<keyword evidence="1 3" id="KW-0238">DNA-binding</keyword>
<dbReference type="Pfam" id="PF00196">
    <property type="entry name" value="GerE"/>
    <property type="match status" value="1"/>
</dbReference>
<gene>
    <name evidence="3" type="ORF">Rin_00003910</name>
</gene>
<accession>G2GXA2</accession>
<dbReference type="InterPro" id="IPR000792">
    <property type="entry name" value="Tscrpt_reg_LuxR_C"/>
</dbReference>
<dbReference type="Proteomes" id="UP000004116">
    <property type="component" value="Unassembled WGS sequence"/>
</dbReference>
<dbReference type="CDD" id="cd06170">
    <property type="entry name" value="LuxR_C_like"/>
    <property type="match status" value="1"/>
</dbReference>
<dbReference type="Pfam" id="PF08448">
    <property type="entry name" value="PAS_4"/>
    <property type="match status" value="1"/>
</dbReference>
<dbReference type="AlphaFoldDB" id="G2GXA2"/>
<evidence type="ECO:0000256" key="1">
    <source>
        <dbReference type="ARBA" id="ARBA00023125"/>
    </source>
</evidence>
<dbReference type="InterPro" id="IPR016032">
    <property type="entry name" value="Sig_transdc_resp-reg_C-effctor"/>
</dbReference>
<dbReference type="GO" id="GO:0003677">
    <property type="term" value="F:DNA binding"/>
    <property type="evidence" value="ECO:0007669"/>
    <property type="project" value="UniProtKB-KW"/>
</dbReference>
<dbReference type="SUPFAM" id="SSF55785">
    <property type="entry name" value="PYP-like sensor domain (PAS domain)"/>
    <property type="match status" value="1"/>
</dbReference>
<dbReference type="Gene3D" id="1.10.10.10">
    <property type="entry name" value="Winged helix-like DNA-binding domain superfamily/Winged helix DNA-binding domain"/>
    <property type="match status" value="1"/>
</dbReference>
<dbReference type="SMART" id="SM00421">
    <property type="entry name" value="HTH_LUXR"/>
    <property type="match status" value="1"/>
</dbReference>
<keyword evidence="4" id="KW-1185">Reference proteome</keyword>
<dbReference type="InterPro" id="IPR013656">
    <property type="entry name" value="PAS_4"/>
</dbReference>
<dbReference type="InterPro" id="IPR036388">
    <property type="entry name" value="WH-like_DNA-bd_sf"/>
</dbReference>
<evidence type="ECO:0000313" key="3">
    <source>
        <dbReference type="EMBL" id="EGY29627.1"/>
    </source>
</evidence>
<evidence type="ECO:0000259" key="2">
    <source>
        <dbReference type="PROSITE" id="PS50043"/>
    </source>
</evidence>
<dbReference type="PROSITE" id="PS50043">
    <property type="entry name" value="HTH_LUXR_2"/>
    <property type="match status" value="1"/>
</dbReference>
<dbReference type="OrthoDB" id="6191871at2"/>
<sequence>MATDETTAKPIPEVELPRSLIFTLDKIPEPWGIKNLESRYVYANPALVEHFNVKSQADVIGKFDSEVKSNLSDNAEEFVRQDKQVIDTENYLVTLELHPDAVCYPFTVNKLPFFNENKECVGIIGYCRALEICSLDDYIKGFMPGSLTLNQPDDLFSERECEVLFFRLQSMTTKDIFETLCCSERTVQNHIQSIYQKAGVNCLANLKE</sequence>
<proteinExistence type="predicted"/>
<comment type="caution">
    <text evidence="3">The sequence shown here is derived from an EMBL/GenBank/DDBJ whole genome shotgun (WGS) entry which is preliminary data.</text>
</comment>
<organism evidence="3 4">
    <name type="scientific">Candidatus Regiella insecticola 5.15</name>
    <dbReference type="NCBI Taxonomy" id="1005043"/>
    <lineage>
        <taxon>Bacteria</taxon>
        <taxon>Pseudomonadati</taxon>
        <taxon>Pseudomonadota</taxon>
        <taxon>Gammaproteobacteria</taxon>
        <taxon>Enterobacterales</taxon>
        <taxon>Enterobacteriaceae</taxon>
        <taxon>aphid secondary symbionts</taxon>
        <taxon>Candidatus Regiella</taxon>
    </lineage>
</organism>
<dbReference type="EMBL" id="AGCA01000080">
    <property type="protein sequence ID" value="EGY29627.1"/>
    <property type="molecule type" value="Genomic_DNA"/>
</dbReference>